<reference evidence="1 2" key="1">
    <citation type="submission" date="2019-12" db="EMBL/GenBank/DDBJ databases">
        <authorList>
            <person name="Alioto T."/>
            <person name="Alioto T."/>
            <person name="Gomez Garrido J."/>
        </authorList>
    </citation>
    <scope>NUCLEOTIDE SEQUENCE [LARGE SCALE GENOMIC DNA]</scope>
</reference>
<gene>
    <name evidence="1" type="ORF">OLEA9_A033104</name>
</gene>
<proteinExistence type="predicted"/>
<organism evidence="1 2">
    <name type="scientific">Olea europaea subsp. europaea</name>
    <dbReference type="NCBI Taxonomy" id="158383"/>
    <lineage>
        <taxon>Eukaryota</taxon>
        <taxon>Viridiplantae</taxon>
        <taxon>Streptophyta</taxon>
        <taxon>Embryophyta</taxon>
        <taxon>Tracheophyta</taxon>
        <taxon>Spermatophyta</taxon>
        <taxon>Magnoliopsida</taxon>
        <taxon>eudicotyledons</taxon>
        <taxon>Gunneridae</taxon>
        <taxon>Pentapetalae</taxon>
        <taxon>asterids</taxon>
        <taxon>lamiids</taxon>
        <taxon>Lamiales</taxon>
        <taxon>Oleaceae</taxon>
        <taxon>Oleeae</taxon>
        <taxon>Olea</taxon>
    </lineage>
</organism>
<evidence type="ECO:0000313" key="1">
    <source>
        <dbReference type="EMBL" id="CAA2971215.1"/>
    </source>
</evidence>
<sequence>MFFAAHLLFSREILHSTLYRLTAFRFPAYVKLARMDAATFTPKMLERFLEQGGSNTSADFNPGRLQFYRYSEKAQHTLTLLLACSRPEQVHQEPVLSQLLGLLPRFSLPLLLVLKDLAKFLP</sequence>
<keyword evidence="2" id="KW-1185">Reference proteome</keyword>
<accession>A0A8S0QZK7</accession>
<dbReference type="EMBL" id="CACTIH010002003">
    <property type="protein sequence ID" value="CAA2971215.1"/>
    <property type="molecule type" value="Genomic_DNA"/>
</dbReference>
<comment type="caution">
    <text evidence="1">The sequence shown here is derived from an EMBL/GenBank/DDBJ whole genome shotgun (WGS) entry which is preliminary data.</text>
</comment>
<protein>
    <submittedName>
        <fullName evidence="1">Uncharacterized protein</fullName>
    </submittedName>
</protein>
<dbReference type="Proteomes" id="UP000594638">
    <property type="component" value="Unassembled WGS sequence"/>
</dbReference>
<evidence type="ECO:0000313" key="2">
    <source>
        <dbReference type="Proteomes" id="UP000594638"/>
    </source>
</evidence>
<dbReference type="Gramene" id="OE9A033104T1">
    <property type="protein sequence ID" value="OE9A033104C1"/>
    <property type="gene ID" value="OE9A033104"/>
</dbReference>
<dbReference type="AlphaFoldDB" id="A0A8S0QZK7"/>
<name>A0A8S0QZK7_OLEEU</name>